<evidence type="ECO:0000256" key="1">
    <source>
        <dbReference type="SAM" id="Phobius"/>
    </source>
</evidence>
<evidence type="ECO:0000313" key="2">
    <source>
        <dbReference type="EMBL" id="MBX73419.1"/>
    </source>
</evidence>
<keyword evidence="1" id="KW-0472">Membrane</keyword>
<accession>A0A2P2R2C9</accession>
<organism evidence="2">
    <name type="scientific">Rhizophora mucronata</name>
    <name type="common">Asiatic mangrove</name>
    <dbReference type="NCBI Taxonomy" id="61149"/>
    <lineage>
        <taxon>Eukaryota</taxon>
        <taxon>Viridiplantae</taxon>
        <taxon>Streptophyta</taxon>
        <taxon>Embryophyta</taxon>
        <taxon>Tracheophyta</taxon>
        <taxon>Spermatophyta</taxon>
        <taxon>Magnoliopsida</taxon>
        <taxon>eudicotyledons</taxon>
        <taxon>Gunneridae</taxon>
        <taxon>Pentapetalae</taxon>
        <taxon>rosids</taxon>
        <taxon>fabids</taxon>
        <taxon>Malpighiales</taxon>
        <taxon>Rhizophoraceae</taxon>
        <taxon>Rhizophora</taxon>
    </lineage>
</organism>
<sequence>MPYHGKIGACCHFCMRLEENWCLFPLLKLLAILLSTTALFFPGQNIMLLYMIFILWNLLQISG</sequence>
<feature type="transmembrane region" description="Helical" evidence="1">
    <location>
        <begin position="21"/>
        <end position="40"/>
    </location>
</feature>
<name>A0A2P2R2C9_RHIMU</name>
<proteinExistence type="predicted"/>
<keyword evidence="1" id="KW-1133">Transmembrane helix</keyword>
<dbReference type="AlphaFoldDB" id="A0A2P2R2C9"/>
<protein>
    <submittedName>
        <fullName evidence="2">Uncharacterized protein</fullName>
    </submittedName>
</protein>
<keyword evidence="1" id="KW-0812">Transmembrane</keyword>
<dbReference type="EMBL" id="GGEC01092935">
    <property type="protein sequence ID" value="MBX73419.1"/>
    <property type="molecule type" value="Transcribed_RNA"/>
</dbReference>
<reference evidence="2" key="1">
    <citation type="submission" date="2018-02" db="EMBL/GenBank/DDBJ databases">
        <title>Rhizophora mucronata_Transcriptome.</title>
        <authorList>
            <person name="Meera S.P."/>
            <person name="Sreeshan A."/>
            <person name="Augustine A."/>
        </authorList>
    </citation>
    <scope>NUCLEOTIDE SEQUENCE</scope>
    <source>
        <tissue evidence="2">Leaf</tissue>
    </source>
</reference>